<evidence type="ECO:0000256" key="1">
    <source>
        <dbReference type="SAM" id="MobiDB-lite"/>
    </source>
</evidence>
<dbReference type="Proteomes" id="UP001596514">
    <property type="component" value="Unassembled WGS sequence"/>
</dbReference>
<evidence type="ECO:0000313" key="3">
    <source>
        <dbReference type="Proteomes" id="UP001596514"/>
    </source>
</evidence>
<protein>
    <submittedName>
        <fullName evidence="2">Uncharacterized protein</fullName>
    </submittedName>
</protein>
<evidence type="ECO:0000313" key="2">
    <source>
        <dbReference type="EMBL" id="MFC7602197.1"/>
    </source>
</evidence>
<organism evidence="2 3">
    <name type="scientific">Streptosporangium amethystogenes subsp. fukuiense</name>
    <dbReference type="NCBI Taxonomy" id="698418"/>
    <lineage>
        <taxon>Bacteria</taxon>
        <taxon>Bacillati</taxon>
        <taxon>Actinomycetota</taxon>
        <taxon>Actinomycetes</taxon>
        <taxon>Streptosporangiales</taxon>
        <taxon>Streptosporangiaceae</taxon>
        <taxon>Streptosporangium</taxon>
    </lineage>
</organism>
<sequence length="135" mass="14984">MAGTYHATITYQELAEKIQESTGIRTRVILPNWIGATLDKVAYESHQSGDPQLTALVVHGDDGKVGKGYKRVLEVTGEPPVDDDRDLNWHAARARLECYRRFGATLPPDGGTPALSPKHQAAIDRRNVRSKRPLR</sequence>
<feature type="region of interest" description="Disordered" evidence="1">
    <location>
        <begin position="106"/>
        <end position="135"/>
    </location>
</feature>
<gene>
    <name evidence="2" type="ORF">ACFQVD_19020</name>
</gene>
<dbReference type="RefSeq" id="WP_343964485.1">
    <property type="nucleotide sequence ID" value="NZ_BAAAGK010000023.1"/>
</dbReference>
<keyword evidence="3" id="KW-1185">Reference proteome</keyword>
<name>A0ABW2T1C5_9ACTN</name>
<comment type="caution">
    <text evidence="2">The sequence shown here is derived from an EMBL/GenBank/DDBJ whole genome shotgun (WGS) entry which is preliminary data.</text>
</comment>
<reference evidence="3" key="1">
    <citation type="journal article" date="2019" name="Int. J. Syst. Evol. Microbiol.">
        <title>The Global Catalogue of Microorganisms (GCM) 10K type strain sequencing project: providing services to taxonomists for standard genome sequencing and annotation.</title>
        <authorList>
            <consortium name="The Broad Institute Genomics Platform"/>
            <consortium name="The Broad Institute Genome Sequencing Center for Infectious Disease"/>
            <person name="Wu L."/>
            <person name="Ma J."/>
        </authorList>
    </citation>
    <scope>NUCLEOTIDE SEQUENCE [LARGE SCALE GENOMIC DNA]</scope>
    <source>
        <strain evidence="3">JCM 10083</strain>
    </source>
</reference>
<accession>A0ABW2T1C5</accession>
<proteinExistence type="predicted"/>
<dbReference type="EMBL" id="JBHTEE010000001">
    <property type="protein sequence ID" value="MFC7602197.1"/>
    <property type="molecule type" value="Genomic_DNA"/>
</dbReference>